<dbReference type="InterPro" id="IPR009057">
    <property type="entry name" value="Homeodomain-like_sf"/>
</dbReference>
<dbReference type="GO" id="GO:0005634">
    <property type="term" value="C:nucleus"/>
    <property type="evidence" value="ECO:0007669"/>
    <property type="project" value="UniProtKB-SubCell"/>
</dbReference>
<organism evidence="10">
    <name type="scientific">Cattleya trianae</name>
    <dbReference type="NCBI Taxonomy" id="142280"/>
    <lineage>
        <taxon>Eukaryota</taxon>
        <taxon>Viridiplantae</taxon>
        <taxon>Streptophyta</taxon>
        <taxon>Embryophyta</taxon>
        <taxon>Tracheophyta</taxon>
        <taxon>Spermatophyta</taxon>
        <taxon>Magnoliopsida</taxon>
        <taxon>Liliopsida</taxon>
        <taxon>Asparagales</taxon>
        <taxon>Orchidaceae</taxon>
        <taxon>Epidendroideae</taxon>
        <taxon>Epidendreae</taxon>
        <taxon>Laeliinae</taxon>
        <taxon>Cattleya</taxon>
    </lineage>
</organism>
<keyword evidence="6" id="KW-0539">Nucleus</keyword>
<sequence>MGRSSYSFEEGLNKGAWTTSEDNLLINYINKHGEGKWTTIPYKAGLKRSGKSCRLRWLNYLRPNVKRGNFSEEEDDLIIRLHKLLGNRWSLIAGRLPGRTDNEIKNYWNTTLAKKSRFLHLSQMHQPSNIQRPPASDHLLPSSSTYPSPQATNNKTLNRPMAIRCDKVAFPVGESSAVAASVMPETIKAGTIIEEELVQVKENMVMNCSFEDGNVAVSDQAVMEFNGLPDFESWMLNDVDGDCLPDAENVEWLTSLFDMEGELQKQL</sequence>
<evidence type="ECO:0000256" key="6">
    <source>
        <dbReference type="ARBA" id="ARBA00023242"/>
    </source>
</evidence>
<keyword evidence="5" id="KW-0804">Transcription</keyword>
<dbReference type="SUPFAM" id="SSF46689">
    <property type="entry name" value="Homeodomain-like"/>
    <property type="match status" value="1"/>
</dbReference>
<feature type="region of interest" description="Disordered" evidence="7">
    <location>
        <begin position="127"/>
        <end position="155"/>
    </location>
</feature>
<accession>A0A8A8GWD1</accession>
<dbReference type="InterPro" id="IPR017930">
    <property type="entry name" value="Myb_dom"/>
</dbReference>
<proteinExistence type="evidence at transcript level"/>
<reference evidence="10" key="1">
    <citation type="journal article" date="2021" name="Front. Plant Sci.">
        <title>Evolution of the subgroup 6 R2R3-MYB genes and their contribution to floral color in the perianth-bearing Piperales.</title>
        <authorList>
            <person name="Munoz-Gomez S."/>
            <person name="Suarez Baron H."/>
            <person name="Alzate J.F."/>
            <person name="Gonzalez F."/>
            <person name="Pabon Mora N."/>
        </authorList>
    </citation>
    <scope>NUCLEOTIDE SEQUENCE</scope>
</reference>
<dbReference type="FunFam" id="1.10.10.60:FF:000001">
    <property type="entry name" value="MYB-related transcription factor"/>
    <property type="match status" value="1"/>
</dbReference>
<evidence type="ECO:0000256" key="1">
    <source>
        <dbReference type="ARBA" id="ARBA00004123"/>
    </source>
</evidence>
<feature type="compositionally biased region" description="Polar residues" evidence="7">
    <location>
        <begin position="141"/>
        <end position="155"/>
    </location>
</feature>
<dbReference type="PANTHER" id="PTHR47999:SF96">
    <property type="entry name" value="TRANSCRIPTION REPRESSOR MYB6-LIKE"/>
    <property type="match status" value="1"/>
</dbReference>
<keyword evidence="4" id="KW-0238">DNA-binding</keyword>
<dbReference type="PANTHER" id="PTHR47999">
    <property type="entry name" value="TRANSCRIPTION FACTOR MYB8-RELATED-RELATED"/>
    <property type="match status" value="1"/>
</dbReference>
<dbReference type="PROSITE" id="PS50090">
    <property type="entry name" value="MYB_LIKE"/>
    <property type="match status" value="2"/>
</dbReference>
<dbReference type="AlphaFoldDB" id="A0A8A8GWD1"/>
<dbReference type="PROSITE" id="PS51294">
    <property type="entry name" value="HTH_MYB"/>
    <property type="match status" value="2"/>
</dbReference>
<evidence type="ECO:0000313" key="10">
    <source>
        <dbReference type="EMBL" id="QTO65846.1"/>
    </source>
</evidence>
<dbReference type="InterPro" id="IPR015495">
    <property type="entry name" value="Myb_TF_plants"/>
</dbReference>
<dbReference type="InterPro" id="IPR001005">
    <property type="entry name" value="SANT/Myb"/>
</dbReference>
<evidence type="ECO:0000256" key="4">
    <source>
        <dbReference type="ARBA" id="ARBA00023125"/>
    </source>
</evidence>
<protein>
    <submittedName>
        <fullName evidence="10">R2R3MYB</fullName>
    </submittedName>
</protein>
<dbReference type="Gene3D" id="1.10.10.60">
    <property type="entry name" value="Homeodomain-like"/>
    <property type="match status" value="2"/>
</dbReference>
<feature type="domain" description="HTH myb-type" evidence="9">
    <location>
        <begin position="62"/>
        <end position="116"/>
    </location>
</feature>
<keyword evidence="2" id="KW-0677">Repeat</keyword>
<dbReference type="SMR" id="A0A8A8GWD1"/>
<evidence type="ECO:0000256" key="7">
    <source>
        <dbReference type="SAM" id="MobiDB-lite"/>
    </source>
</evidence>
<dbReference type="SMART" id="SM00717">
    <property type="entry name" value="SANT"/>
    <property type="match status" value="2"/>
</dbReference>
<gene>
    <name evidence="10" type="primary">MYB114L</name>
</gene>
<keyword evidence="3" id="KW-0805">Transcription regulation</keyword>
<evidence type="ECO:0000256" key="5">
    <source>
        <dbReference type="ARBA" id="ARBA00023163"/>
    </source>
</evidence>
<dbReference type="EMBL" id="MW788623">
    <property type="protein sequence ID" value="QTO65846.1"/>
    <property type="molecule type" value="mRNA"/>
</dbReference>
<dbReference type="CDD" id="cd00167">
    <property type="entry name" value="SANT"/>
    <property type="match status" value="2"/>
</dbReference>
<evidence type="ECO:0000259" key="8">
    <source>
        <dbReference type="PROSITE" id="PS50090"/>
    </source>
</evidence>
<feature type="domain" description="Myb-like" evidence="8">
    <location>
        <begin position="62"/>
        <end position="112"/>
    </location>
</feature>
<evidence type="ECO:0000259" key="9">
    <source>
        <dbReference type="PROSITE" id="PS51294"/>
    </source>
</evidence>
<comment type="subcellular location">
    <subcellularLocation>
        <location evidence="1">Nucleus</location>
    </subcellularLocation>
</comment>
<dbReference type="Pfam" id="PF00249">
    <property type="entry name" value="Myb_DNA-binding"/>
    <property type="match status" value="2"/>
</dbReference>
<feature type="domain" description="Myb-like" evidence="8">
    <location>
        <begin position="9"/>
        <end position="61"/>
    </location>
</feature>
<dbReference type="GO" id="GO:0003677">
    <property type="term" value="F:DNA binding"/>
    <property type="evidence" value="ECO:0007669"/>
    <property type="project" value="UniProtKB-KW"/>
</dbReference>
<name>A0A8A8GWD1_9ASPA</name>
<feature type="domain" description="HTH myb-type" evidence="9">
    <location>
        <begin position="9"/>
        <end position="61"/>
    </location>
</feature>
<evidence type="ECO:0000256" key="2">
    <source>
        <dbReference type="ARBA" id="ARBA00022737"/>
    </source>
</evidence>
<evidence type="ECO:0000256" key="3">
    <source>
        <dbReference type="ARBA" id="ARBA00023015"/>
    </source>
</evidence>